<protein>
    <submittedName>
        <fullName evidence="10">ScMYB63 protein</fullName>
    </submittedName>
</protein>
<keyword evidence="6" id="KW-0539">Nucleus</keyword>
<dbReference type="InterPro" id="IPR009057">
    <property type="entry name" value="Homeodomain-like_sf"/>
</dbReference>
<evidence type="ECO:0000256" key="4">
    <source>
        <dbReference type="ARBA" id="ARBA00023125"/>
    </source>
</evidence>
<dbReference type="GO" id="GO:0005634">
    <property type="term" value="C:nucleus"/>
    <property type="evidence" value="ECO:0007669"/>
    <property type="project" value="UniProtKB-SubCell"/>
</dbReference>
<dbReference type="CDD" id="cd00167">
    <property type="entry name" value="SANT"/>
    <property type="match status" value="1"/>
</dbReference>
<evidence type="ECO:0000259" key="8">
    <source>
        <dbReference type="PROSITE" id="PS50090"/>
    </source>
</evidence>
<feature type="compositionally biased region" description="Low complexity" evidence="7">
    <location>
        <begin position="147"/>
        <end position="175"/>
    </location>
</feature>
<dbReference type="InterPro" id="IPR052844">
    <property type="entry name" value="Leaf_Dev_Regulator"/>
</dbReference>
<feature type="compositionally biased region" description="Basic residues" evidence="7">
    <location>
        <begin position="176"/>
        <end position="185"/>
    </location>
</feature>
<feature type="compositionally biased region" description="Low complexity" evidence="7">
    <location>
        <begin position="186"/>
        <end position="197"/>
    </location>
</feature>
<feature type="region of interest" description="Disordered" evidence="7">
    <location>
        <begin position="25"/>
        <end position="218"/>
    </location>
</feature>
<evidence type="ECO:0000259" key="9">
    <source>
        <dbReference type="PROSITE" id="PS51294"/>
    </source>
</evidence>
<comment type="subcellular location">
    <subcellularLocation>
        <location evidence="1">Nucleus</location>
    </subcellularLocation>
</comment>
<evidence type="ECO:0000256" key="5">
    <source>
        <dbReference type="ARBA" id="ARBA00023163"/>
    </source>
</evidence>
<dbReference type="SMART" id="SM00717">
    <property type="entry name" value="SANT"/>
    <property type="match status" value="1"/>
</dbReference>
<dbReference type="GO" id="GO:0003677">
    <property type="term" value="F:DNA binding"/>
    <property type="evidence" value="ECO:0007669"/>
    <property type="project" value="UniProtKB-KW"/>
</dbReference>
<reference evidence="10" key="1">
    <citation type="submission" date="2013-02" db="EMBL/GenBank/DDBJ databases">
        <title>MYB transcription factor family genes from sugarcane (Saccharum officinarum).</title>
        <authorList>
            <person name="Geethalakshmi S."/>
            <person name="Barathkumar S."/>
            <person name="Prabu G.R."/>
        </authorList>
    </citation>
    <scope>NUCLEOTIDE SEQUENCE</scope>
    <source>
        <tissue evidence="10">Leaf</tissue>
    </source>
</reference>
<dbReference type="PANTHER" id="PTHR47214">
    <property type="entry name" value="PROTEIN ROUGH SHEATH 2 HOMOLOG"/>
    <property type="match status" value="1"/>
</dbReference>
<feature type="domain" description="HTH myb-type" evidence="9">
    <location>
        <begin position="1"/>
        <end position="36"/>
    </location>
</feature>
<keyword evidence="5" id="KW-0804">Transcription</keyword>
<keyword evidence="2" id="KW-0677">Repeat</keyword>
<accession>A0A0C6WCN4</accession>
<dbReference type="InterPro" id="IPR001005">
    <property type="entry name" value="SANT/Myb"/>
</dbReference>
<dbReference type="FunFam" id="1.10.10.60:FF:000449">
    <property type="entry name" value="MYB-related transcription factor"/>
    <property type="match status" value="1"/>
</dbReference>
<dbReference type="GO" id="GO:0006355">
    <property type="term" value="P:regulation of DNA-templated transcription"/>
    <property type="evidence" value="ECO:0007669"/>
    <property type="project" value="UniProtKB-ARBA"/>
</dbReference>
<evidence type="ECO:0000256" key="6">
    <source>
        <dbReference type="ARBA" id="ARBA00023242"/>
    </source>
</evidence>
<evidence type="ECO:0000256" key="7">
    <source>
        <dbReference type="SAM" id="MobiDB-lite"/>
    </source>
</evidence>
<proteinExistence type="evidence at transcript level"/>
<feature type="compositionally biased region" description="Low complexity" evidence="7">
    <location>
        <begin position="98"/>
        <end position="132"/>
    </location>
</feature>
<dbReference type="PANTHER" id="PTHR47214:SF3">
    <property type="entry name" value="TRANSCRIPTION FACTOR AS1"/>
    <property type="match status" value="1"/>
</dbReference>
<evidence type="ECO:0000313" key="10">
    <source>
        <dbReference type="EMBL" id="CCU64215.1"/>
    </source>
</evidence>
<organism evidence="10">
    <name type="scientific">Saccharum hybrid cultivar Co 86032</name>
    <dbReference type="NCBI Taxonomy" id="672234"/>
    <lineage>
        <taxon>Eukaryota</taxon>
        <taxon>Viridiplantae</taxon>
        <taxon>Streptophyta</taxon>
        <taxon>Embryophyta</taxon>
        <taxon>Tracheophyta</taxon>
        <taxon>Spermatophyta</taxon>
        <taxon>Magnoliopsida</taxon>
        <taxon>Liliopsida</taxon>
        <taxon>Poales</taxon>
        <taxon>Poaceae</taxon>
        <taxon>PACMAD clade</taxon>
        <taxon>Panicoideae</taxon>
        <taxon>Andropogonodae</taxon>
        <taxon>Andropogoneae</taxon>
        <taxon>Saccharinae</taxon>
        <taxon>Saccharum</taxon>
        <taxon>Saccharum officinarum species complex</taxon>
    </lineage>
</organism>
<keyword evidence="3" id="KW-0805">Transcription regulation</keyword>
<sequence>MKERQRWRPEEDAVLRAYVRQYGPREWHLVSQRMKRGPRPATPKSCLEPVEELPPPRDQEGLAVRGGAAPGDPPAGQARQQVEEDRRRGARAHGQAPRQVVGGVQGEAAAGAQGQPTPAAGAQPRRAGQVRVAARELRGEARRREAAPAGRRCSRAAATDAAHGHASAAALAVVQRRGRRRRRRAPAAAQTAVAVRDAQPRVRHRGPARARAVDAGAR</sequence>
<dbReference type="AlphaFoldDB" id="A0A0C6WCN4"/>
<dbReference type="SUPFAM" id="SSF46689">
    <property type="entry name" value="Homeodomain-like"/>
    <property type="match status" value="1"/>
</dbReference>
<dbReference type="PROSITE" id="PS51294">
    <property type="entry name" value="HTH_MYB"/>
    <property type="match status" value="1"/>
</dbReference>
<evidence type="ECO:0000256" key="2">
    <source>
        <dbReference type="ARBA" id="ARBA00022737"/>
    </source>
</evidence>
<dbReference type="Pfam" id="PF00249">
    <property type="entry name" value="Myb_DNA-binding"/>
    <property type="match status" value="1"/>
</dbReference>
<dbReference type="EMBL" id="HF679469">
    <property type="protein sequence ID" value="CCU64215.1"/>
    <property type="molecule type" value="mRNA"/>
</dbReference>
<dbReference type="PROSITE" id="PS50090">
    <property type="entry name" value="MYB_LIKE"/>
    <property type="match status" value="1"/>
</dbReference>
<evidence type="ECO:0000256" key="3">
    <source>
        <dbReference type="ARBA" id="ARBA00023015"/>
    </source>
</evidence>
<feature type="domain" description="Myb-like" evidence="8">
    <location>
        <begin position="1"/>
        <end position="46"/>
    </location>
</feature>
<keyword evidence="4" id="KW-0238">DNA-binding</keyword>
<dbReference type="InterPro" id="IPR017930">
    <property type="entry name" value="Myb_dom"/>
</dbReference>
<dbReference type="Gene3D" id="1.10.10.60">
    <property type="entry name" value="Homeodomain-like"/>
    <property type="match status" value="1"/>
</dbReference>
<reference evidence="10" key="2">
    <citation type="journal article" date="2015" name="Plant Mol. Biol. Rep.">
        <title>The MYB Transcription Factor Family Genes in Sugarcane (Saccharum sp.).</title>
        <authorList>
            <person name="Geethalakshmi S."/>
            <person name="Barathkumar S."/>
            <person name="Prabu G."/>
        </authorList>
    </citation>
    <scope>NUCLEOTIDE SEQUENCE</scope>
    <source>
        <tissue evidence="10">Leaf</tissue>
    </source>
</reference>
<feature type="compositionally biased region" description="Basic and acidic residues" evidence="7">
    <location>
        <begin position="133"/>
        <end position="146"/>
    </location>
</feature>
<evidence type="ECO:0000256" key="1">
    <source>
        <dbReference type="ARBA" id="ARBA00004123"/>
    </source>
</evidence>
<name>A0A0C6WCN4_9POAL</name>
<gene>
    <name evidence="10" type="primary">scMYB63</name>
</gene>